<dbReference type="Gene3D" id="3.40.50.1010">
    <property type="entry name" value="5'-nuclease"/>
    <property type="match status" value="1"/>
</dbReference>
<sequence>MKVFFDTGAFIALFVSQEKYHKQVAKKYDFYRNQRALFYTSYYILDELFTRFIYDFGAKATEKVINLLVKSIEKEEIKVLDIDEETFKKSLNILSKFSEHKISFTDATTYTLFKDLKLDEVFTLDSDFKKIGLKTSF</sequence>
<dbReference type="Pfam" id="PF01850">
    <property type="entry name" value="PIN"/>
    <property type="match status" value="1"/>
</dbReference>
<evidence type="ECO:0000313" key="3">
    <source>
        <dbReference type="Proteomes" id="UP000034508"/>
    </source>
</evidence>
<dbReference type="InterPro" id="IPR029060">
    <property type="entry name" value="PIN-like_dom_sf"/>
</dbReference>
<organism evidence="2 3">
    <name type="scientific">Berkelbacteria bacterium GW2011_GWA1_36_9</name>
    <dbReference type="NCBI Taxonomy" id="1618331"/>
    <lineage>
        <taxon>Bacteria</taxon>
        <taxon>Candidatus Berkelbacteria</taxon>
    </lineage>
</organism>
<dbReference type="Proteomes" id="UP000034508">
    <property type="component" value="Unassembled WGS sequence"/>
</dbReference>
<feature type="domain" description="PIN" evidence="1">
    <location>
        <begin position="3"/>
        <end position="132"/>
    </location>
</feature>
<dbReference type="AlphaFoldDB" id="A0A0G0I285"/>
<protein>
    <recommendedName>
        <fullName evidence="1">PIN domain-containing protein</fullName>
    </recommendedName>
</protein>
<gene>
    <name evidence="2" type="ORF">US31_C0005G0034</name>
</gene>
<accession>A0A0G0I285</accession>
<reference evidence="2 3" key="1">
    <citation type="journal article" date="2015" name="Nature">
        <title>rRNA introns, odd ribosomes, and small enigmatic genomes across a large radiation of phyla.</title>
        <authorList>
            <person name="Brown C.T."/>
            <person name="Hug L.A."/>
            <person name="Thomas B.C."/>
            <person name="Sharon I."/>
            <person name="Castelle C.J."/>
            <person name="Singh A."/>
            <person name="Wilkins M.J."/>
            <person name="Williams K.H."/>
            <person name="Banfield J.F."/>
        </authorList>
    </citation>
    <scope>NUCLEOTIDE SEQUENCE [LARGE SCALE GENOMIC DNA]</scope>
</reference>
<dbReference type="InterPro" id="IPR002716">
    <property type="entry name" value="PIN_dom"/>
</dbReference>
<proteinExistence type="predicted"/>
<dbReference type="GO" id="GO:0016075">
    <property type="term" value="P:rRNA catabolic process"/>
    <property type="evidence" value="ECO:0007669"/>
    <property type="project" value="TreeGrafter"/>
</dbReference>
<dbReference type="InterPro" id="IPR039018">
    <property type="entry name" value="VapC20-like"/>
</dbReference>
<dbReference type="EMBL" id="LBSM01000005">
    <property type="protein sequence ID" value="KKQ18384.1"/>
    <property type="molecule type" value="Genomic_DNA"/>
</dbReference>
<evidence type="ECO:0000259" key="1">
    <source>
        <dbReference type="Pfam" id="PF01850"/>
    </source>
</evidence>
<dbReference type="SUPFAM" id="SSF88723">
    <property type="entry name" value="PIN domain-like"/>
    <property type="match status" value="1"/>
</dbReference>
<dbReference type="PANTHER" id="PTHR42188:SF1">
    <property type="entry name" value="23S RRNA-SPECIFIC ENDONUCLEASE VAPC20"/>
    <property type="match status" value="1"/>
</dbReference>
<dbReference type="GO" id="GO:0004521">
    <property type="term" value="F:RNA endonuclease activity"/>
    <property type="evidence" value="ECO:0007669"/>
    <property type="project" value="InterPro"/>
</dbReference>
<evidence type="ECO:0000313" key="2">
    <source>
        <dbReference type="EMBL" id="KKQ18384.1"/>
    </source>
</evidence>
<dbReference type="PANTHER" id="PTHR42188">
    <property type="entry name" value="23S RRNA-SPECIFIC ENDONUCLEASE VAPC20"/>
    <property type="match status" value="1"/>
</dbReference>
<comment type="caution">
    <text evidence="2">The sequence shown here is derived from an EMBL/GenBank/DDBJ whole genome shotgun (WGS) entry which is preliminary data.</text>
</comment>
<name>A0A0G0I285_9BACT</name>